<protein>
    <submittedName>
        <fullName evidence="1">Putative dna repair protein</fullName>
    </submittedName>
</protein>
<dbReference type="CDD" id="cd20273">
    <property type="entry name" value="Complex1_LYR_unchar"/>
    <property type="match status" value="1"/>
</dbReference>
<keyword evidence="2" id="KW-1185">Reference proteome</keyword>
<evidence type="ECO:0000313" key="1">
    <source>
        <dbReference type="EMBL" id="RKF59980.1"/>
    </source>
</evidence>
<name>A0A420HRC6_9PEZI</name>
<dbReference type="EMBL" id="MCBQ01016997">
    <property type="protein sequence ID" value="RKF59980.1"/>
    <property type="molecule type" value="Genomic_DNA"/>
</dbReference>
<sequence>MGAHGQFIPKESTRHRIACRALYRALLKPCGKIPLPVNTNTQTTTTTRSTVNPIKNFIRKRFHQNLKVLSPHLIRKGLKIGYLAEHLLRIAAQGAPTAIGQVHTVLNTIASEAETARRAYTQPECKSHQRVRVWPFPGAQKITETRPLPLEKISSGRRHVPSLVLTSGGFPFLRFKKHQSPYLSRVIRDRVIQKQKMLDQTDFLQETEKIARTEDTWENMVLSEIDRSVKGGIEEGGEEQWWTEGWGKGLGDDEQSWTVSILEAKNKVNLAVEADRARAKWYGEKLLKIREEEKRLCQIEGEERKIRKRLDRLERRQKKRSGVEKMDPAF</sequence>
<organism evidence="1 2">
    <name type="scientific">Golovinomyces cichoracearum</name>
    <dbReference type="NCBI Taxonomy" id="62708"/>
    <lineage>
        <taxon>Eukaryota</taxon>
        <taxon>Fungi</taxon>
        <taxon>Dikarya</taxon>
        <taxon>Ascomycota</taxon>
        <taxon>Pezizomycotina</taxon>
        <taxon>Leotiomycetes</taxon>
        <taxon>Erysiphales</taxon>
        <taxon>Erysiphaceae</taxon>
        <taxon>Golovinomyces</taxon>
    </lineage>
</organism>
<dbReference type="STRING" id="62708.A0A420HRC6"/>
<proteinExistence type="predicted"/>
<comment type="caution">
    <text evidence="1">The sequence shown here is derived from an EMBL/GenBank/DDBJ whole genome shotgun (WGS) entry which is preliminary data.</text>
</comment>
<dbReference type="Proteomes" id="UP000283383">
    <property type="component" value="Unassembled WGS sequence"/>
</dbReference>
<dbReference type="InterPro" id="IPR046896">
    <property type="entry name" value="Cup1-like_N"/>
</dbReference>
<evidence type="ECO:0000313" key="2">
    <source>
        <dbReference type="Proteomes" id="UP000283383"/>
    </source>
</evidence>
<reference evidence="1 2" key="1">
    <citation type="journal article" date="2018" name="BMC Genomics">
        <title>Comparative genome analyses reveal sequence features reflecting distinct modes of host-adaptation between dicot and monocot powdery mildew.</title>
        <authorList>
            <person name="Wu Y."/>
            <person name="Ma X."/>
            <person name="Pan Z."/>
            <person name="Kale S.D."/>
            <person name="Song Y."/>
            <person name="King H."/>
            <person name="Zhang Q."/>
            <person name="Presley C."/>
            <person name="Deng X."/>
            <person name="Wei C.I."/>
            <person name="Xiao S."/>
        </authorList>
    </citation>
    <scope>NUCLEOTIDE SEQUENCE [LARGE SCALE GENOMIC DNA]</scope>
    <source>
        <strain evidence="1">UMSG3</strain>
    </source>
</reference>
<gene>
    <name evidence="1" type="ORF">GcM3_169003</name>
</gene>
<accession>A0A420HRC6</accession>
<dbReference type="AlphaFoldDB" id="A0A420HRC6"/>